<dbReference type="InterPro" id="IPR036286">
    <property type="entry name" value="LexA/Signal_pep-like_sf"/>
</dbReference>
<name>A0A660DWB4_9LACO</name>
<dbReference type="EMBL" id="UYIG01000013">
    <property type="protein sequence ID" value="VDG27373.1"/>
    <property type="molecule type" value="Genomic_DNA"/>
</dbReference>
<dbReference type="InterPro" id="IPR019758">
    <property type="entry name" value="Pept_S26A_signal_pept_1_CS"/>
</dbReference>
<dbReference type="SUPFAM" id="SSF51306">
    <property type="entry name" value="LexA/Signal peptidase"/>
    <property type="match status" value="1"/>
</dbReference>
<dbReference type="EC" id="3.4.21.89" evidence="4 6"/>
<dbReference type="PROSITE" id="PS00761">
    <property type="entry name" value="SPASE_I_3"/>
    <property type="match status" value="1"/>
</dbReference>
<accession>A0A660DWB4</accession>
<protein>
    <recommendedName>
        <fullName evidence="4 6">Signal peptidase I</fullName>
        <ecNumber evidence="4 6">3.4.21.89</ecNumber>
    </recommendedName>
</protein>
<evidence type="ECO:0000256" key="6">
    <source>
        <dbReference type="RuleBase" id="RU362042"/>
    </source>
</evidence>
<organism evidence="8 9">
    <name type="scientific">Lactiplantibacillus mudanjiangensis</name>
    <dbReference type="NCBI Taxonomy" id="1296538"/>
    <lineage>
        <taxon>Bacteria</taxon>
        <taxon>Bacillati</taxon>
        <taxon>Bacillota</taxon>
        <taxon>Bacilli</taxon>
        <taxon>Lactobacillales</taxon>
        <taxon>Lactobacillaceae</taxon>
        <taxon>Lactiplantibacillus</taxon>
    </lineage>
</organism>
<evidence type="ECO:0000313" key="9">
    <source>
        <dbReference type="Proteomes" id="UP000289996"/>
    </source>
</evidence>
<evidence type="ECO:0000259" key="7">
    <source>
        <dbReference type="Pfam" id="PF10502"/>
    </source>
</evidence>
<dbReference type="PANTHER" id="PTHR43390">
    <property type="entry name" value="SIGNAL PEPTIDASE I"/>
    <property type="match status" value="1"/>
</dbReference>
<dbReference type="Pfam" id="PF10502">
    <property type="entry name" value="Peptidase_S26"/>
    <property type="match status" value="1"/>
</dbReference>
<comment type="subcellular location">
    <subcellularLocation>
        <location evidence="2">Cell membrane</location>
        <topology evidence="2">Single-pass type II membrane protein</topology>
    </subcellularLocation>
    <subcellularLocation>
        <location evidence="6">Membrane</location>
        <topology evidence="6">Single-pass type II membrane protein</topology>
    </subcellularLocation>
</comment>
<evidence type="ECO:0000256" key="3">
    <source>
        <dbReference type="ARBA" id="ARBA00009370"/>
    </source>
</evidence>
<keyword evidence="5 6" id="KW-0378">Hydrolase</keyword>
<evidence type="ECO:0000256" key="1">
    <source>
        <dbReference type="ARBA" id="ARBA00000677"/>
    </source>
</evidence>
<evidence type="ECO:0000256" key="4">
    <source>
        <dbReference type="ARBA" id="ARBA00013208"/>
    </source>
</evidence>
<dbReference type="PRINTS" id="PR00727">
    <property type="entry name" value="LEADERPTASE"/>
</dbReference>
<dbReference type="AlphaFoldDB" id="A0A660DWB4"/>
<dbReference type="CDD" id="cd06530">
    <property type="entry name" value="S26_SPase_I"/>
    <property type="match status" value="1"/>
</dbReference>
<feature type="domain" description="Peptidase S26" evidence="7">
    <location>
        <begin position="7"/>
        <end position="156"/>
    </location>
</feature>
<dbReference type="GO" id="GO:0005886">
    <property type="term" value="C:plasma membrane"/>
    <property type="evidence" value="ECO:0007669"/>
    <property type="project" value="UniProtKB-SubCell"/>
</dbReference>
<proteinExistence type="inferred from homology"/>
<reference evidence="8 9" key="1">
    <citation type="submission" date="2018-11" db="EMBL/GenBank/DDBJ databases">
        <authorList>
            <person name="Wuyts S."/>
        </authorList>
    </citation>
    <scope>NUCLEOTIDE SEQUENCE [LARGE SCALE GENOMIC DNA]</scope>
    <source>
        <strain evidence="8">Lactobacillus mudanjiangensis AMBF249</strain>
    </source>
</reference>
<gene>
    <name evidence="8" type="ORF">MUDAN_MDHGFNIF_02261</name>
</gene>
<sequence>MGHRCSTLENNERVIAFKTGKLRAGAVVVFDAYDVNPDQAKKDDVYVKRIIGMPGDTVKYTKSGQLYINGKRIKQSYLKNTKQRTTGSYMANSHSQFTGWTLTSLAHDQGWKVKPTNGKVPKGYYFVLGDHRSVSSDSRYWGFVPKSKMIGVVKAFPWQNRHQYVNNYQP</sequence>
<dbReference type="InterPro" id="IPR000223">
    <property type="entry name" value="Pept_S26A_signal_pept_1"/>
</dbReference>
<comment type="similarity">
    <text evidence="3 6">Belongs to the peptidase S26 family.</text>
</comment>
<evidence type="ECO:0000313" key="8">
    <source>
        <dbReference type="EMBL" id="VDG27373.1"/>
    </source>
</evidence>
<dbReference type="NCBIfam" id="TIGR02227">
    <property type="entry name" value="sigpep_I_bact"/>
    <property type="match status" value="1"/>
</dbReference>
<dbReference type="Proteomes" id="UP000289996">
    <property type="component" value="Unassembled WGS sequence"/>
</dbReference>
<dbReference type="CDD" id="cd06462">
    <property type="entry name" value="Peptidase_S24_S26"/>
    <property type="match status" value="1"/>
</dbReference>
<dbReference type="PANTHER" id="PTHR43390:SF1">
    <property type="entry name" value="CHLOROPLAST PROCESSING PEPTIDASE"/>
    <property type="match status" value="1"/>
</dbReference>
<dbReference type="Gene3D" id="2.10.109.10">
    <property type="entry name" value="Umud Fragment, subunit A"/>
    <property type="match status" value="1"/>
</dbReference>
<keyword evidence="9" id="KW-1185">Reference proteome</keyword>
<keyword evidence="6" id="KW-0645">Protease</keyword>
<dbReference type="PROSITE" id="PS00760">
    <property type="entry name" value="SPASE_I_2"/>
    <property type="match status" value="1"/>
</dbReference>
<dbReference type="GO" id="GO:0004252">
    <property type="term" value="F:serine-type endopeptidase activity"/>
    <property type="evidence" value="ECO:0007669"/>
    <property type="project" value="InterPro"/>
</dbReference>
<dbReference type="GO" id="GO:0009003">
    <property type="term" value="F:signal peptidase activity"/>
    <property type="evidence" value="ECO:0007669"/>
    <property type="project" value="UniProtKB-EC"/>
</dbReference>
<dbReference type="InterPro" id="IPR019533">
    <property type="entry name" value="Peptidase_S26"/>
</dbReference>
<evidence type="ECO:0000256" key="5">
    <source>
        <dbReference type="ARBA" id="ARBA00022801"/>
    </source>
</evidence>
<comment type="catalytic activity">
    <reaction evidence="1 6">
        <text>Cleavage of hydrophobic, N-terminal signal or leader sequences from secreted and periplasmic proteins.</text>
        <dbReference type="EC" id="3.4.21.89"/>
    </reaction>
</comment>
<dbReference type="InterPro" id="IPR019757">
    <property type="entry name" value="Pept_S26A_signal_pept_1_Lys-AS"/>
</dbReference>
<dbReference type="GO" id="GO:0006465">
    <property type="term" value="P:signal peptide processing"/>
    <property type="evidence" value="ECO:0007669"/>
    <property type="project" value="InterPro"/>
</dbReference>
<evidence type="ECO:0000256" key="2">
    <source>
        <dbReference type="ARBA" id="ARBA00004401"/>
    </source>
</evidence>